<dbReference type="PANTHER" id="PTHR38166:SF1">
    <property type="entry name" value="C2H2-TYPE DOMAIN-CONTAINING PROTEIN"/>
    <property type="match status" value="1"/>
</dbReference>
<dbReference type="AlphaFoldDB" id="A0AAV9G8W1"/>
<dbReference type="EMBL" id="MU865975">
    <property type="protein sequence ID" value="KAK4444602.1"/>
    <property type="molecule type" value="Genomic_DNA"/>
</dbReference>
<dbReference type="Proteomes" id="UP001321760">
    <property type="component" value="Unassembled WGS sequence"/>
</dbReference>
<dbReference type="Gene3D" id="3.30.160.60">
    <property type="entry name" value="Classic Zinc Finger"/>
    <property type="match status" value="1"/>
</dbReference>
<evidence type="ECO:0008006" key="4">
    <source>
        <dbReference type="Google" id="ProtNLM"/>
    </source>
</evidence>
<organism evidence="2 3">
    <name type="scientific">Podospora aff. communis PSN243</name>
    <dbReference type="NCBI Taxonomy" id="3040156"/>
    <lineage>
        <taxon>Eukaryota</taxon>
        <taxon>Fungi</taxon>
        <taxon>Dikarya</taxon>
        <taxon>Ascomycota</taxon>
        <taxon>Pezizomycotina</taxon>
        <taxon>Sordariomycetes</taxon>
        <taxon>Sordariomycetidae</taxon>
        <taxon>Sordariales</taxon>
        <taxon>Podosporaceae</taxon>
        <taxon>Podospora</taxon>
    </lineage>
</organism>
<feature type="compositionally biased region" description="Basic and acidic residues" evidence="1">
    <location>
        <begin position="290"/>
        <end position="302"/>
    </location>
</feature>
<accession>A0AAV9G8W1</accession>
<evidence type="ECO:0000313" key="2">
    <source>
        <dbReference type="EMBL" id="KAK4444602.1"/>
    </source>
</evidence>
<reference evidence="2" key="2">
    <citation type="submission" date="2023-05" db="EMBL/GenBank/DDBJ databases">
        <authorList>
            <consortium name="Lawrence Berkeley National Laboratory"/>
            <person name="Steindorff A."/>
            <person name="Hensen N."/>
            <person name="Bonometti L."/>
            <person name="Westerberg I."/>
            <person name="Brannstrom I.O."/>
            <person name="Guillou S."/>
            <person name="Cros-Aarteil S."/>
            <person name="Calhoun S."/>
            <person name="Haridas S."/>
            <person name="Kuo A."/>
            <person name="Mondo S."/>
            <person name="Pangilinan J."/>
            <person name="Riley R."/>
            <person name="Labutti K."/>
            <person name="Andreopoulos B."/>
            <person name="Lipzen A."/>
            <person name="Chen C."/>
            <person name="Yanf M."/>
            <person name="Daum C."/>
            <person name="Ng V."/>
            <person name="Clum A."/>
            <person name="Ohm R."/>
            <person name="Martin F."/>
            <person name="Silar P."/>
            <person name="Natvig D."/>
            <person name="Lalanne C."/>
            <person name="Gautier V."/>
            <person name="Ament-Velasquez S.L."/>
            <person name="Kruys A."/>
            <person name="Hutchinson M.I."/>
            <person name="Powell A.J."/>
            <person name="Barry K."/>
            <person name="Miller A.N."/>
            <person name="Grigoriev I.V."/>
            <person name="Debuchy R."/>
            <person name="Gladieux P."/>
            <person name="Thoren M.H."/>
            <person name="Johannesson H."/>
        </authorList>
    </citation>
    <scope>NUCLEOTIDE SEQUENCE</scope>
    <source>
        <strain evidence="2">PSN243</strain>
    </source>
</reference>
<evidence type="ECO:0000256" key="1">
    <source>
        <dbReference type="SAM" id="MobiDB-lite"/>
    </source>
</evidence>
<feature type="region of interest" description="Disordered" evidence="1">
    <location>
        <begin position="288"/>
        <end position="323"/>
    </location>
</feature>
<proteinExistence type="predicted"/>
<keyword evidence="3" id="KW-1185">Reference proteome</keyword>
<feature type="region of interest" description="Disordered" evidence="1">
    <location>
        <begin position="1"/>
        <end position="23"/>
    </location>
</feature>
<name>A0AAV9G8W1_9PEZI</name>
<feature type="compositionally biased region" description="Basic and acidic residues" evidence="1">
    <location>
        <begin position="1"/>
        <end position="15"/>
    </location>
</feature>
<reference evidence="2" key="1">
    <citation type="journal article" date="2023" name="Mol. Phylogenet. Evol.">
        <title>Genome-scale phylogeny and comparative genomics of the fungal order Sordariales.</title>
        <authorList>
            <person name="Hensen N."/>
            <person name="Bonometti L."/>
            <person name="Westerberg I."/>
            <person name="Brannstrom I.O."/>
            <person name="Guillou S."/>
            <person name="Cros-Aarteil S."/>
            <person name="Calhoun S."/>
            <person name="Haridas S."/>
            <person name="Kuo A."/>
            <person name="Mondo S."/>
            <person name="Pangilinan J."/>
            <person name="Riley R."/>
            <person name="LaButti K."/>
            <person name="Andreopoulos B."/>
            <person name="Lipzen A."/>
            <person name="Chen C."/>
            <person name="Yan M."/>
            <person name="Daum C."/>
            <person name="Ng V."/>
            <person name="Clum A."/>
            <person name="Steindorff A."/>
            <person name="Ohm R.A."/>
            <person name="Martin F."/>
            <person name="Silar P."/>
            <person name="Natvig D.O."/>
            <person name="Lalanne C."/>
            <person name="Gautier V."/>
            <person name="Ament-Velasquez S.L."/>
            <person name="Kruys A."/>
            <person name="Hutchinson M.I."/>
            <person name="Powell A.J."/>
            <person name="Barry K."/>
            <person name="Miller A.N."/>
            <person name="Grigoriev I.V."/>
            <person name="Debuchy R."/>
            <person name="Gladieux P."/>
            <person name="Hiltunen Thoren M."/>
            <person name="Johannesson H."/>
        </authorList>
    </citation>
    <scope>NUCLEOTIDE SEQUENCE</scope>
    <source>
        <strain evidence="2">PSN243</strain>
    </source>
</reference>
<sequence>MGHHRDDDLDERPHNNDYFADDYFPSGQSSTAGLFSSLADTPGYEFQAPNLNNLPRFDASGSQYHHGAQTSLSTGSLFANGTEDYLSSQIAQPSNGFAQDFPRTDYPSGSVLNAGPLLGSSSPRTPAMPDRGTSYRRHVALEPAFGKGAGSHNDNTQWHWGANLIASNSTSCDTPVRVLANVPIHKRPSVSITSPYPTPIPTVPSDDSQVSFNLDQPSDAAHPKRLLACPFHKHNSRKHNRRTCCGPGFTSISRLKEHLYRRHSEPRNTCPRCLVSFETSDMLRGHQRKRPCEVRPEGDHPDWVTAAQESELRSKKRTKDSQTDEEKWRRIYGILFGWDEDCIPSPYYENEDAESEEYYHIPRRKVHELRAHNPPLELKFQFESDVGRVLGFASGPQLEKISDLACDLAAKFIERSAL</sequence>
<comment type="caution">
    <text evidence="2">The sequence shown here is derived from an EMBL/GenBank/DDBJ whole genome shotgun (WGS) entry which is preliminary data.</text>
</comment>
<protein>
    <recommendedName>
        <fullName evidence="4">C2H2-type domain-containing protein</fullName>
    </recommendedName>
</protein>
<evidence type="ECO:0000313" key="3">
    <source>
        <dbReference type="Proteomes" id="UP001321760"/>
    </source>
</evidence>
<dbReference type="PANTHER" id="PTHR38166">
    <property type="entry name" value="C2H2-TYPE DOMAIN-CONTAINING PROTEIN-RELATED"/>
    <property type="match status" value="1"/>
</dbReference>
<gene>
    <name evidence="2" type="ORF">QBC34DRAFT_414917</name>
</gene>